<proteinExistence type="predicted"/>
<sequence length="176" mass="20959">MAWVKPGAEFAELLASFERSAWRWECQGTYREPDEREPLQAWRNGRPDYSFMDPWLDQIRRQRAEGKRFERVRLLTDPPTEYLRWLFGFTHLNVDAGEDIRWIGERQARELDAPSYDFYLLDDLKVAVLHFDENGVSGAELTDHPDTVAEHRRWRDRVWPVAVPHDMQFEPTTRSP</sequence>
<gene>
    <name evidence="2" type="ORF">EIY87_09415</name>
</gene>
<dbReference type="AlphaFoldDB" id="A0A3R9KPU9"/>
<evidence type="ECO:0000313" key="2">
    <source>
        <dbReference type="EMBL" id="RSD22023.1"/>
    </source>
</evidence>
<dbReference type="RefSeq" id="WP_125307273.1">
    <property type="nucleotide sequence ID" value="NZ_RSEC01000032.1"/>
</dbReference>
<evidence type="ECO:0000313" key="3">
    <source>
        <dbReference type="Proteomes" id="UP000267081"/>
    </source>
</evidence>
<comment type="caution">
    <text evidence="2">The sequence shown here is derived from an EMBL/GenBank/DDBJ whole genome shotgun (WGS) entry which is preliminary data.</text>
</comment>
<keyword evidence="3" id="KW-1185">Reference proteome</keyword>
<dbReference type="OrthoDB" id="3821358at2"/>
<dbReference type="Proteomes" id="UP000267081">
    <property type="component" value="Unassembled WGS sequence"/>
</dbReference>
<evidence type="ECO:0000259" key="1">
    <source>
        <dbReference type="Pfam" id="PF21806"/>
    </source>
</evidence>
<dbReference type="InterPro" id="IPR049244">
    <property type="entry name" value="DUF6879"/>
</dbReference>
<reference evidence="2 3" key="1">
    <citation type="submission" date="2018-12" db="EMBL/GenBank/DDBJ databases">
        <title>Amycolatopsis eburnea sp. nov. actinomycete associate with arbuscular mycorrhiza fungal spore.</title>
        <authorList>
            <person name="Lumyong S."/>
            <person name="Chaiya L."/>
        </authorList>
    </citation>
    <scope>NUCLEOTIDE SEQUENCE [LARGE SCALE GENOMIC DNA]</scope>
    <source>
        <strain evidence="2 3">GLM-1</strain>
    </source>
</reference>
<protein>
    <recommendedName>
        <fullName evidence="1">DUF6879 domain-containing protein</fullName>
    </recommendedName>
</protein>
<accession>A0A3R9KPU9</accession>
<name>A0A3R9KPU9_9PSEU</name>
<feature type="domain" description="DUF6879" evidence="1">
    <location>
        <begin position="8"/>
        <end position="166"/>
    </location>
</feature>
<organism evidence="2 3">
    <name type="scientific">Amycolatopsis eburnea</name>
    <dbReference type="NCBI Taxonomy" id="2267691"/>
    <lineage>
        <taxon>Bacteria</taxon>
        <taxon>Bacillati</taxon>
        <taxon>Actinomycetota</taxon>
        <taxon>Actinomycetes</taxon>
        <taxon>Pseudonocardiales</taxon>
        <taxon>Pseudonocardiaceae</taxon>
        <taxon>Amycolatopsis</taxon>
    </lineage>
</organism>
<dbReference type="EMBL" id="RSEC01000032">
    <property type="protein sequence ID" value="RSD22023.1"/>
    <property type="molecule type" value="Genomic_DNA"/>
</dbReference>
<dbReference type="Pfam" id="PF21806">
    <property type="entry name" value="DUF6879"/>
    <property type="match status" value="1"/>
</dbReference>